<comment type="similarity">
    <text evidence="1">Belongs to the glycosyltransferase 2 family.</text>
</comment>
<sequence length="311" mass="34130">MKIAAAPYNKAMITAIVVTYHPEPKALVALLGLLAAQADAVLVVDNGSPDEMLASVRSESPSHIEWIANERNVGLGQAINLGVECALANGSDAFVLFDQDSTPSKDLIATLDKAYWDLSASHWVGAVGPAFADARSGKLQPFVRIGFPLNTKIVPQDEQPVQCDYLITSGCYIPAAVWNDVGPLDASLFIDNLDMDWSFRARAKGYALFGIPSAVMDHAIGDRLIQLPMNLGDVMVHSPKRLYFSSRNRVLLYRRPHVSATWVAQDIPRFALKFLRLAVLVKPRRQVVRAMLLGLFDGLAGRSGEPRYRFD</sequence>
<dbReference type="RefSeq" id="WP_331703189.1">
    <property type="nucleotide sequence ID" value="NZ_JAZHBO010000001.1"/>
</dbReference>
<dbReference type="CDD" id="cd02526">
    <property type="entry name" value="GT2_RfbF_like"/>
    <property type="match status" value="1"/>
</dbReference>
<dbReference type="SUPFAM" id="SSF53448">
    <property type="entry name" value="Nucleotide-diphospho-sugar transferases"/>
    <property type="match status" value="1"/>
</dbReference>
<evidence type="ECO:0000256" key="1">
    <source>
        <dbReference type="ARBA" id="ARBA00006739"/>
    </source>
</evidence>
<name>A0ABU7UYD9_9GAMM</name>
<evidence type="ECO:0000313" key="6">
    <source>
        <dbReference type="Proteomes" id="UP001356170"/>
    </source>
</evidence>
<keyword evidence="6" id="KW-1185">Reference proteome</keyword>
<evidence type="ECO:0000256" key="3">
    <source>
        <dbReference type="ARBA" id="ARBA00022679"/>
    </source>
</evidence>
<protein>
    <submittedName>
        <fullName evidence="5">Glycosyltransferase family 2 protein</fullName>
    </submittedName>
</protein>
<evidence type="ECO:0000256" key="2">
    <source>
        <dbReference type="ARBA" id="ARBA00022676"/>
    </source>
</evidence>
<proteinExistence type="inferred from homology"/>
<keyword evidence="3" id="KW-0808">Transferase</keyword>
<dbReference type="InterPro" id="IPR001173">
    <property type="entry name" value="Glyco_trans_2-like"/>
</dbReference>
<evidence type="ECO:0000313" key="5">
    <source>
        <dbReference type="EMBL" id="MEF2155048.1"/>
    </source>
</evidence>
<keyword evidence="2" id="KW-0328">Glycosyltransferase</keyword>
<comment type="caution">
    <text evidence="5">The sequence shown here is derived from an EMBL/GenBank/DDBJ whole genome shotgun (WGS) entry which is preliminary data.</text>
</comment>
<evidence type="ECO:0000259" key="4">
    <source>
        <dbReference type="Pfam" id="PF00535"/>
    </source>
</evidence>
<dbReference type="EMBL" id="JAZHBO010000001">
    <property type="protein sequence ID" value="MEF2155048.1"/>
    <property type="molecule type" value="Genomic_DNA"/>
</dbReference>
<feature type="domain" description="Glycosyltransferase 2-like" evidence="4">
    <location>
        <begin position="16"/>
        <end position="111"/>
    </location>
</feature>
<gene>
    <name evidence="5" type="ORF">V3390_02180</name>
</gene>
<dbReference type="InterPro" id="IPR029044">
    <property type="entry name" value="Nucleotide-diphossugar_trans"/>
</dbReference>
<dbReference type="PANTHER" id="PTHR43179:SF12">
    <property type="entry name" value="GALACTOFURANOSYLTRANSFERASE GLFT2"/>
    <property type="match status" value="1"/>
</dbReference>
<organism evidence="5 6">
    <name type="scientific">Aquilutibacter rugosus</name>
    <dbReference type="NCBI Taxonomy" id="3115820"/>
    <lineage>
        <taxon>Bacteria</taxon>
        <taxon>Pseudomonadati</taxon>
        <taxon>Pseudomonadota</taxon>
        <taxon>Gammaproteobacteria</taxon>
        <taxon>Lysobacterales</taxon>
        <taxon>Lysobacteraceae</taxon>
        <taxon>Aquilutibacter</taxon>
    </lineage>
</organism>
<dbReference type="Proteomes" id="UP001356170">
    <property type="component" value="Unassembled WGS sequence"/>
</dbReference>
<dbReference type="Pfam" id="PF00535">
    <property type="entry name" value="Glycos_transf_2"/>
    <property type="match status" value="1"/>
</dbReference>
<accession>A0ABU7UYD9</accession>
<dbReference type="PANTHER" id="PTHR43179">
    <property type="entry name" value="RHAMNOSYLTRANSFERASE WBBL"/>
    <property type="match status" value="1"/>
</dbReference>
<reference evidence="5 6" key="1">
    <citation type="submission" date="2024-01" db="EMBL/GenBank/DDBJ databases">
        <title>Novel species of the genus Luteimonas isolated from rivers.</title>
        <authorList>
            <person name="Lu H."/>
        </authorList>
    </citation>
    <scope>NUCLEOTIDE SEQUENCE [LARGE SCALE GENOMIC DNA]</scope>
    <source>
        <strain evidence="5 6">FXH3W</strain>
    </source>
</reference>
<dbReference type="Gene3D" id="3.90.550.10">
    <property type="entry name" value="Spore Coat Polysaccharide Biosynthesis Protein SpsA, Chain A"/>
    <property type="match status" value="1"/>
</dbReference>